<evidence type="ECO:0000256" key="10">
    <source>
        <dbReference type="ARBA" id="ARBA00023049"/>
    </source>
</evidence>
<evidence type="ECO:0000256" key="8">
    <source>
        <dbReference type="ARBA" id="ARBA00022833"/>
    </source>
</evidence>
<feature type="transmembrane region" description="Helical" evidence="12">
    <location>
        <begin position="6"/>
        <end position="24"/>
    </location>
</feature>
<keyword evidence="6" id="KW-0378">Hydrolase</keyword>
<evidence type="ECO:0000256" key="12">
    <source>
        <dbReference type="SAM" id="Phobius"/>
    </source>
</evidence>
<keyword evidence="4 12" id="KW-0812">Transmembrane</keyword>
<dbReference type="CDD" id="cd07343">
    <property type="entry name" value="M48A_Zmpste24p_like"/>
    <property type="match status" value="1"/>
</dbReference>
<dbReference type="PANTHER" id="PTHR10120">
    <property type="entry name" value="CAAX PRENYL PROTEASE 1"/>
    <property type="match status" value="1"/>
</dbReference>
<dbReference type="InterPro" id="IPR032456">
    <property type="entry name" value="Peptidase_M48_N"/>
</dbReference>
<feature type="transmembrane region" description="Helical" evidence="12">
    <location>
        <begin position="291"/>
        <end position="312"/>
    </location>
</feature>
<feature type="domain" description="Peptidase M48" evidence="13">
    <location>
        <begin position="209"/>
        <end position="411"/>
    </location>
</feature>
<evidence type="ECO:0000256" key="4">
    <source>
        <dbReference type="ARBA" id="ARBA00022692"/>
    </source>
</evidence>
<organism evidence="15">
    <name type="scientific">hydrothermal vent metagenome</name>
    <dbReference type="NCBI Taxonomy" id="652676"/>
    <lineage>
        <taxon>unclassified sequences</taxon>
        <taxon>metagenomes</taxon>
        <taxon>ecological metagenomes</taxon>
    </lineage>
</organism>
<dbReference type="GO" id="GO:0046872">
    <property type="term" value="F:metal ion binding"/>
    <property type="evidence" value="ECO:0007669"/>
    <property type="project" value="UniProtKB-KW"/>
</dbReference>
<dbReference type="GO" id="GO:0005789">
    <property type="term" value="C:endoplasmic reticulum membrane"/>
    <property type="evidence" value="ECO:0007669"/>
    <property type="project" value="UniProtKB-SubCell"/>
</dbReference>
<reference evidence="15" key="1">
    <citation type="submission" date="2018-06" db="EMBL/GenBank/DDBJ databases">
        <authorList>
            <person name="Zhirakovskaya E."/>
        </authorList>
    </citation>
    <scope>NUCLEOTIDE SEQUENCE</scope>
</reference>
<name>A0A3B1B634_9ZZZZ</name>
<feature type="transmembrane region" description="Helical" evidence="12">
    <location>
        <begin position="150"/>
        <end position="168"/>
    </location>
</feature>
<sequence>MNTLTYIFLIALGLSLLIQLWLTLRQQRHVAAHRAAVPEAFAGRITLQAHQKAADYTLSNTRMDIVELFFGALLLLGWTLGGGLEWLDTQWRALAWNPVMTGIAVIFSMTLISALLDLPFNIYRTFAIEQKFGFNRTTPLLFVSDLLKQTLLMAIIGLPLLWLVLWLMQGAGEFWWFYVWAVWTGFSLLMMWAYPAFIAPLFNKFKPLDDIEMKQRIEQLLERCGFTSKGVFVMDGSRRSSHGNAYFTGLGDNKRIVFFDTLLKSLNVDEVEAVLAHELGHFKRNHIKKRIVSMAVISLLSLALLGGLMQYHDFYTGLGVSQPSTYIALTLFMMVAPLFSIYLQPIFAWVSRKHEFEADDFAAQNSNADNLIKALVKLYEENANTLTPDPLYSAFHDSHPPASVRIAHLSAKLEPALSS</sequence>
<evidence type="ECO:0000259" key="14">
    <source>
        <dbReference type="Pfam" id="PF16491"/>
    </source>
</evidence>
<dbReference type="Gene3D" id="3.30.2010.10">
    <property type="entry name" value="Metalloproteases ('zincins'), catalytic domain"/>
    <property type="match status" value="1"/>
</dbReference>
<comment type="cofactor">
    <cofactor evidence="1">
        <name>Zn(2+)</name>
        <dbReference type="ChEBI" id="CHEBI:29105"/>
    </cofactor>
</comment>
<evidence type="ECO:0000256" key="1">
    <source>
        <dbReference type="ARBA" id="ARBA00001947"/>
    </source>
</evidence>
<dbReference type="Pfam" id="PF01435">
    <property type="entry name" value="Peptidase_M48"/>
    <property type="match status" value="1"/>
</dbReference>
<dbReference type="InterPro" id="IPR001915">
    <property type="entry name" value="Peptidase_M48"/>
</dbReference>
<evidence type="ECO:0000256" key="6">
    <source>
        <dbReference type="ARBA" id="ARBA00022801"/>
    </source>
</evidence>
<keyword evidence="5" id="KW-0479">Metal-binding</keyword>
<feature type="transmembrane region" description="Helical" evidence="12">
    <location>
        <begin position="68"/>
        <end position="87"/>
    </location>
</feature>
<gene>
    <name evidence="15" type="ORF">MNBD_GAMMA24-1495</name>
</gene>
<keyword evidence="9 12" id="KW-1133">Transmembrane helix</keyword>
<evidence type="ECO:0000256" key="7">
    <source>
        <dbReference type="ARBA" id="ARBA00022824"/>
    </source>
</evidence>
<evidence type="ECO:0000259" key="13">
    <source>
        <dbReference type="Pfam" id="PF01435"/>
    </source>
</evidence>
<dbReference type="EMBL" id="UOFZ01000133">
    <property type="protein sequence ID" value="VAX13746.1"/>
    <property type="molecule type" value="Genomic_DNA"/>
</dbReference>
<feature type="transmembrane region" description="Helical" evidence="12">
    <location>
        <begin position="93"/>
        <end position="116"/>
    </location>
</feature>
<protein>
    <submittedName>
        <fullName evidence="15">Uncharacterized integral membrane endopeptidase Bmul_2226</fullName>
    </submittedName>
</protein>
<accession>A0A3B1B634</accession>
<evidence type="ECO:0000256" key="9">
    <source>
        <dbReference type="ARBA" id="ARBA00022989"/>
    </source>
</evidence>
<evidence type="ECO:0000256" key="3">
    <source>
        <dbReference type="ARBA" id="ARBA00022670"/>
    </source>
</evidence>
<evidence type="ECO:0000256" key="2">
    <source>
        <dbReference type="ARBA" id="ARBA00004477"/>
    </source>
</evidence>
<keyword evidence="3" id="KW-0645">Protease</keyword>
<keyword evidence="7" id="KW-0256">Endoplasmic reticulum</keyword>
<feature type="transmembrane region" description="Helical" evidence="12">
    <location>
        <begin position="324"/>
        <end position="343"/>
    </location>
</feature>
<comment type="subcellular location">
    <subcellularLocation>
        <location evidence="2">Endoplasmic reticulum membrane</location>
        <topology evidence="2">Multi-pass membrane protein</topology>
    </subcellularLocation>
</comment>
<keyword evidence="8" id="KW-0862">Zinc</keyword>
<feature type="domain" description="CAAX prenyl protease 1 N-terminal" evidence="14">
    <location>
        <begin position="26"/>
        <end position="204"/>
    </location>
</feature>
<dbReference type="FunFam" id="3.30.2010.10:FF:000002">
    <property type="entry name" value="CAAX prenyl protease"/>
    <property type="match status" value="1"/>
</dbReference>
<dbReference type="AlphaFoldDB" id="A0A3B1B634"/>
<proteinExistence type="predicted"/>
<dbReference type="GO" id="GO:0071586">
    <property type="term" value="P:CAAX-box protein processing"/>
    <property type="evidence" value="ECO:0007669"/>
    <property type="project" value="InterPro"/>
</dbReference>
<keyword evidence="10" id="KW-0482">Metalloprotease</keyword>
<evidence type="ECO:0000256" key="11">
    <source>
        <dbReference type="ARBA" id="ARBA00023136"/>
    </source>
</evidence>
<evidence type="ECO:0000313" key="15">
    <source>
        <dbReference type="EMBL" id="VAX13746.1"/>
    </source>
</evidence>
<dbReference type="InterPro" id="IPR027057">
    <property type="entry name" value="CAXX_Prtase_1"/>
</dbReference>
<keyword evidence="11 12" id="KW-0472">Membrane</keyword>
<feature type="transmembrane region" description="Helical" evidence="12">
    <location>
        <begin position="174"/>
        <end position="197"/>
    </location>
</feature>
<evidence type="ECO:0000256" key="5">
    <source>
        <dbReference type="ARBA" id="ARBA00022723"/>
    </source>
</evidence>
<dbReference type="GO" id="GO:0004222">
    <property type="term" value="F:metalloendopeptidase activity"/>
    <property type="evidence" value="ECO:0007669"/>
    <property type="project" value="InterPro"/>
</dbReference>
<dbReference type="Pfam" id="PF16491">
    <property type="entry name" value="Peptidase_M48_N"/>
    <property type="match status" value="1"/>
</dbReference>